<keyword evidence="2" id="KW-1185">Reference proteome</keyword>
<dbReference type="AlphaFoldDB" id="A0A3A9K272"/>
<dbReference type="CDD" id="cd13441">
    <property type="entry name" value="CamS_repeat_1"/>
    <property type="match status" value="1"/>
</dbReference>
<sequence length="391" mass="44707">MMRKKISIIGLGFVILLSGCMPSVERSEEDVIVIEETEEEEEQEYIITPTIDTAENYYRNVLKDGVYHRSEARGNVAHAMNNTVDINQFELGLIEIATGFFEQENYYFQEGQFLNGELINSWLRRYDEEDNPLGLNPALAEGDSKEEEMRGNPLVLSHVMEHNYYSGNEEDGVNLGGVVIGLSLRDVYYFRTEDEDERYYFHEEDLDAEETIQAGKEIAQEILVRIREMEGLAEVPITFALYQEEKRGSVEPGTFISMTEVGKGEADIQDWNAVSEDFIVFPSSEASETQPELSSAFSQFREDVEEFFDRSVGVVGRGRYKDERLEELTIELNLQSHGKAEIVALTQFISGRLESTFATQSPIYVYLKSINGTESIIILYPDQEPYVHIYK</sequence>
<accession>A0A3A9K272</accession>
<dbReference type="CDD" id="cd13440">
    <property type="entry name" value="CamS_repeat_2"/>
    <property type="match status" value="1"/>
</dbReference>
<dbReference type="PIRSF" id="PIRSF012509">
    <property type="entry name" value="CamS"/>
    <property type="match status" value="1"/>
</dbReference>
<evidence type="ECO:0008006" key="3">
    <source>
        <dbReference type="Google" id="ProtNLM"/>
    </source>
</evidence>
<dbReference type="Pfam" id="PF07537">
    <property type="entry name" value="CamS"/>
    <property type="match status" value="1"/>
</dbReference>
<evidence type="ECO:0000313" key="2">
    <source>
        <dbReference type="Proteomes" id="UP000281498"/>
    </source>
</evidence>
<dbReference type="OrthoDB" id="9795361at2"/>
<dbReference type="EMBL" id="PDOE01000004">
    <property type="protein sequence ID" value="RKL67234.1"/>
    <property type="molecule type" value="Genomic_DNA"/>
</dbReference>
<protein>
    <recommendedName>
        <fullName evidence="3">CamS family sex pheromone protein</fullName>
    </recommendedName>
</protein>
<name>A0A3A9K272_9BACI</name>
<organism evidence="1 2">
    <name type="scientific">Salipaludibacillus neizhouensis</name>
    <dbReference type="NCBI Taxonomy" id="885475"/>
    <lineage>
        <taxon>Bacteria</taxon>
        <taxon>Bacillati</taxon>
        <taxon>Bacillota</taxon>
        <taxon>Bacilli</taxon>
        <taxon>Bacillales</taxon>
        <taxon>Bacillaceae</taxon>
    </lineage>
</organism>
<reference evidence="1 2" key="1">
    <citation type="submission" date="2017-10" db="EMBL/GenBank/DDBJ databases">
        <title>Bacillus sp. nov., a halophilic bacterium isolated from a Keqin Lake.</title>
        <authorList>
            <person name="Wang H."/>
        </authorList>
    </citation>
    <scope>NUCLEOTIDE SEQUENCE [LARGE SCALE GENOMIC DNA]</scope>
    <source>
        <strain evidence="1 2">KCTC 13187</strain>
    </source>
</reference>
<dbReference type="InterPro" id="IPR011426">
    <property type="entry name" value="CamS"/>
</dbReference>
<dbReference type="Proteomes" id="UP000281498">
    <property type="component" value="Unassembled WGS sequence"/>
</dbReference>
<proteinExistence type="predicted"/>
<dbReference type="Gene3D" id="3.10.570.10">
    <property type="entry name" value="sex pheromone staph- cam373 precursor domain"/>
    <property type="match status" value="1"/>
</dbReference>
<evidence type="ECO:0000313" key="1">
    <source>
        <dbReference type="EMBL" id="RKL67234.1"/>
    </source>
</evidence>
<gene>
    <name evidence="1" type="ORF">CR203_12055</name>
</gene>
<comment type="caution">
    <text evidence="1">The sequence shown here is derived from an EMBL/GenBank/DDBJ whole genome shotgun (WGS) entry which is preliminary data.</text>
</comment>
<dbReference type="PROSITE" id="PS51257">
    <property type="entry name" value="PROKAR_LIPOPROTEIN"/>
    <property type="match status" value="1"/>
</dbReference>